<dbReference type="PANTHER" id="PTHR19303">
    <property type="entry name" value="TRANSPOSON"/>
    <property type="match status" value="1"/>
</dbReference>
<dbReference type="CDD" id="cd15489">
    <property type="entry name" value="PHD_SF"/>
    <property type="match status" value="1"/>
</dbReference>
<evidence type="ECO:0000256" key="4">
    <source>
        <dbReference type="PROSITE-ProRule" id="PRU00146"/>
    </source>
</evidence>
<dbReference type="InterPro" id="IPR011011">
    <property type="entry name" value="Znf_FYVE_PHD"/>
</dbReference>
<evidence type="ECO:0000259" key="6">
    <source>
        <dbReference type="PROSITE" id="PS50016"/>
    </source>
</evidence>
<proteinExistence type="predicted"/>
<evidence type="ECO:0000256" key="5">
    <source>
        <dbReference type="SAM" id="MobiDB-lite"/>
    </source>
</evidence>
<dbReference type="Pfam" id="PF03184">
    <property type="entry name" value="DDE_1"/>
    <property type="match status" value="1"/>
</dbReference>
<name>A0A7M7HIL8_STRPU</name>
<dbReference type="PANTHER" id="PTHR19303:SF71">
    <property type="entry name" value="ZINC FINGER PHD-TYPE DOMAIN-CONTAINING PROTEIN"/>
    <property type="match status" value="1"/>
</dbReference>
<reference evidence="8" key="1">
    <citation type="submission" date="2015-02" db="EMBL/GenBank/DDBJ databases">
        <title>Genome sequencing for Strongylocentrotus purpuratus.</title>
        <authorList>
            <person name="Murali S."/>
            <person name="Liu Y."/>
            <person name="Vee V."/>
            <person name="English A."/>
            <person name="Wang M."/>
            <person name="Skinner E."/>
            <person name="Han Y."/>
            <person name="Muzny D.M."/>
            <person name="Worley K.C."/>
            <person name="Gibbs R.A."/>
        </authorList>
    </citation>
    <scope>NUCLEOTIDE SEQUENCE</scope>
</reference>
<dbReference type="Gene3D" id="3.30.40.10">
    <property type="entry name" value="Zinc/RING finger domain, C3HC4 (zinc finger)"/>
    <property type="match status" value="1"/>
</dbReference>
<feature type="compositionally biased region" description="Polar residues" evidence="5">
    <location>
        <begin position="310"/>
        <end position="319"/>
    </location>
</feature>
<dbReference type="PROSITE" id="PS50016">
    <property type="entry name" value="ZF_PHD_2"/>
    <property type="match status" value="1"/>
</dbReference>
<dbReference type="InterPro" id="IPR001965">
    <property type="entry name" value="Znf_PHD"/>
</dbReference>
<dbReference type="OrthoDB" id="6766063at2759"/>
<organism evidence="7 8">
    <name type="scientific">Strongylocentrotus purpuratus</name>
    <name type="common">Purple sea urchin</name>
    <dbReference type="NCBI Taxonomy" id="7668"/>
    <lineage>
        <taxon>Eukaryota</taxon>
        <taxon>Metazoa</taxon>
        <taxon>Echinodermata</taxon>
        <taxon>Eleutherozoa</taxon>
        <taxon>Echinozoa</taxon>
        <taxon>Echinoidea</taxon>
        <taxon>Euechinoidea</taxon>
        <taxon>Echinacea</taxon>
        <taxon>Camarodonta</taxon>
        <taxon>Echinidea</taxon>
        <taxon>Strongylocentrotidae</taxon>
        <taxon>Strongylocentrotus</taxon>
    </lineage>
</organism>
<evidence type="ECO:0000256" key="1">
    <source>
        <dbReference type="ARBA" id="ARBA00022723"/>
    </source>
</evidence>
<dbReference type="AlphaFoldDB" id="A0A7M7HIL8"/>
<dbReference type="OMA" id="PRNIMAV"/>
<dbReference type="RefSeq" id="XP_011680208.2">
    <property type="nucleotide sequence ID" value="XM_011681906.2"/>
</dbReference>
<accession>A0A7M7HIL8</accession>
<dbReference type="GO" id="GO:0003676">
    <property type="term" value="F:nucleic acid binding"/>
    <property type="evidence" value="ECO:0007669"/>
    <property type="project" value="InterPro"/>
</dbReference>
<dbReference type="Proteomes" id="UP000007110">
    <property type="component" value="Unassembled WGS sequence"/>
</dbReference>
<dbReference type="InterPro" id="IPR050863">
    <property type="entry name" value="CenT-Element_Derived"/>
</dbReference>
<evidence type="ECO:0000313" key="8">
    <source>
        <dbReference type="Proteomes" id="UP000007110"/>
    </source>
</evidence>
<sequence length="409" mass="45053">MDKHKFPPKNIYNVDETGISTVQSKPSKVLAKTGRKQVGSLVSAERGQTVTFETCMSVTGSFIPPMFILPRVRMKMELMNRAPPGSIYECHKSGWMQMDIFTIWFKHFIRSSGASKDNPILLILDGHATHVKNLDVIDLARHNRVVMLCLPPHCSHRMQPLDVSFMKPLSTYYDQELKKWLRNNPGRVVTTFQVAELFGNVYMRAATTQVAASGFRKTGIYPTNRDVFLPHEFLAADVTDLPMDDGGNEQLSELGVEVAAPGSEDKVDRVGGIAELTATVDIERPHTEDHEAVKEGSKTAPNLLADATDPDTNNGNTTRAKGKGSAKARTPVQPKTGGKRKRKTDRQVLSDTSSSEDDAGDAECIYCSELWSAGNDGMIQCSICSEWAHEACAGKEGDPEEEFVCDLCS</sequence>
<dbReference type="InterPro" id="IPR004875">
    <property type="entry name" value="DDE_SF_endonuclease_dom"/>
</dbReference>
<feature type="region of interest" description="Disordered" evidence="5">
    <location>
        <begin position="278"/>
        <end position="359"/>
    </location>
</feature>
<dbReference type="SMART" id="SM00249">
    <property type="entry name" value="PHD"/>
    <property type="match status" value="1"/>
</dbReference>
<dbReference type="InterPro" id="IPR013083">
    <property type="entry name" value="Znf_RING/FYVE/PHD"/>
</dbReference>
<keyword evidence="2 4" id="KW-0863">Zinc-finger</keyword>
<feature type="compositionally biased region" description="Basic and acidic residues" evidence="5">
    <location>
        <begin position="281"/>
        <end position="297"/>
    </location>
</feature>
<dbReference type="GeneID" id="105445838"/>
<keyword evidence="3" id="KW-0862">Zinc</keyword>
<feature type="domain" description="PHD-type" evidence="6">
    <location>
        <begin position="361"/>
        <end position="409"/>
    </location>
</feature>
<evidence type="ECO:0000256" key="2">
    <source>
        <dbReference type="ARBA" id="ARBA00022771"/>
    </source>
</evidence>
<reference evidence="7" key="2">
    <citation type="submission" date="2021-01" db="UniProtKB">
        <authorList>
            <consortium name="EnsemblMetazoa"/>
        </authorList>
    </citation>
    <scope>IDENTIFICATION</scope>
</reference>
<evidence type="ECO:0000313" key="7">
    <source>
        <dbReference type="EnsemblMetazoa" id="XP_011680208"/>
    </source>
</evidence>
<protein>
    <recommendedName>
        <fullName evidence="6">PHD-type domain-containing protein</fullName>
    </recommendedName>
</protein>
<dbReference type="InParanoid" id="A0A7M7HIL8"/>
<keyword evidence="8" id="KW-1185">Reference proteome</keyword>
<dbReference type="SUPFAM" id="SSF57903">
    <property type="entry name" value="FYVE/PHD zinc finger"/>
    <property type="match status" value="1"/>
</dbReference>
<keyword evidence="1" id="KW-0479">Metal-binding</keyword>
<dbReference type="KEGG" id="spu:105445838"/>
<evidence type="ECO:0000256" key="3">
    <source>
        <dbReference type="ARBA" id="ARBA00022833"/>
    </source>
</evidence>
<dbReference type="GO" id="GO:0008270">
    <property type="term" value="F:zinc ion binding"/>
    <property type="evidence" value="ECO:0007669"/>
    <property type="project" value="UniProtKB-KW"/>
</dbReference>
<dbReference type="InterPro" id="IPR019787">
    <property type="entry name" value="Znf_PHD-finger"/>
</dbReference>
<dbReference type="EnsemblMetazoa" id="XM_011681906">
    <property type="protein sequence ID" value="XP_011680208"/>
    <property type="gene ID" value="LOC105445838"/>
</dbReference>